<feature type="compositionally biased region" description="Polar residues" evidence="1">
    <location>
        <begin position="70"/>
        <end position="87"/>
    </location>
</feature>
<proteinExistence type="predicted"/>
<keyword evidence="4" id="KW-1185">Reference proteome</keyword>
<feature type="transmembrane region" description="Helical" evidence="2">
    <location>
        <begin position="115"/>
        <end position="134"/>
    </location>
</feature>
<dbReference type="EMBL" id="JASJQH010001508">
    <property type="protein sequence ID" value="KAK9761197.1"/>
    <property type="molecule type" value="Genomic_DNA"/>
</dbReference>
<accession>A0ABR2WI56</accession>
<feature type="compositionally biased region" description="Polar residues" evidence="1">
    <location>
        <begin position="8"/>
        <end position="28"/>
    </location>
</feature>
<gene>
    <name evidence="3" type="ORF">K7432_014068</name>
</gene>
<dbReference type="PANTHER" id="PTHR36840:SF1">
    <property type="entry name" value="BLL5714 PROTEIN"/>
    <property type="match status" value="1"/>
</dbReference>
<feature type="region of interest" description="Disordered" evidence="1">
    <location>
        <begin position="1"/>
        <end position="32"/>
    </location>
</feature>
<feature type="transmembrane region" description="Helical" evidence="2">
    <location>
        <begin position="204"/>
        <end position="225"/>
    </location>
</feature>
<feature type="transmembrane region" description="Helical" evidence="2">
    <location>
        <begin position="410"/>
        <end position="429"/>
    </location>
</feature>
<keyword evidence="2" id="KW-0812">Transmembrane</keyword>
<keyword evidence="2" id="KW-1133">Transmembrane helix</keyword>
<comment type="caution">
    <text evidence="3">The sequence shown here is derived from an EMBL/GenBank/DDBJ whole genome shotgun (WGS) entry which is preliminary data.</text>
</comment>
<keyword evidence="2" id="KW-0472">Membrane</keyword>
<organism evidence="3 4">
    <name type="scientific">Basidiobolus ranarum</name>
    <dbReference type="NCBI Taxonomy" id="34480"/>
    <lineage>
        <taxon>Eukaryota</taxon>
        <taxon>Fungi</taxon>
        <taxon>Fungi incertae sedis</taxon>
        <taxon>Zoopagomycota</taxon>
        <taxon>Entomophthoromycotina</taxon>
        <taxon>Basidiobolomycetes</taxon>
        <taxon>Basidiobolales</taxon>
        <taxon>Basidiobolaceae</taxon>
        <taxon>Basidiobolus</taxon>
    </lineage>
</organism>
<evidence type="ECO:0000313" key="3">
    <source>
        <dbReference type="EMBL" id="KAK9761197.1"/>
    </source>
</evidence>
<reference evidence="3 4" key="1">
    <citation type="submission" date="2023-04" db="EMBL/GenBank/DDBJ databases">
        <title>Genome of Basidiobolus ranarum AG-B5.</title>
        <authorList>
            <person name="Stajich J.E."/>
            <person name="Carter-House D."/>
            <person name="Gryganskyi A."/>
        </authorList>
    </citation>
    <scope>NUCLEOTIDE SEQUENCE [LARGE SCALE GENOMIC DNA]</scope>
    <source>
        <strain evidence="3 4">AG-B5</strain>
    </source>
</reference>
<feature type="transmembrane region" description="Helical" evidence="2">
    <location>
        <begin position="179"/>
        <end position="198"/>
    </location>
</feature>
<dbReference type="Pfam" id="PF06772">
    <property type="entry name" value="LtrA"/>
    <property type="match status" value="1"/>
</dbReference>
<feature type="region of interest" description="Disordered" evidence="1">
    <location>
        <begin position="62"/>
        <end position="88"/>
    </location>
</feature>
<feature type="transmembrane region" description="Helical" evidence="2">
    <location>
        <begin position="460"/>
        <end position="477"/>
    </location>
</feature>
<feature type="transmembrane region" description="Helical" evidence="2">
    <location>
        <begin position="146"/>
        <end position="167"/>
    </location>
</feature>
<evidence type="ECO:0000256" key="1">
    <source>
        <dbReference type="SAM" id="MobiDB-lite"/>
    </source>
</evidence>
<feature type="transmembrane region" description="Helical" evidence="2">
    <location>
        <begin position="237"/>
        <end position="255"/>
    </location>
</feature>
<evidence type="ECO:0000313" key="4">
    <source>
        <dbReference type="Proteomes" id="UP001479436"/>
    </source>
</evidence>
<feature type="transmembrane region" description="Helical" evidence="2">
    <location>
        <begin position="372"/>
        <end position="390"/>
    </location>
</feature>
<sequence>MKGDQKPRTPSTNSLTAYSTNNLSNNSDQDYRGHETETLFTDAVADSDCRIAILEQEEAAQRRHEERIQKQGNDGFSVATPSTLTDSQSDKKCFGRTVRLHANLMRVRSGGVQKVTNMELFFDLVFVYAISAISETLFENLIWETFLEMLLITLAVWWAWVYTAWITNWFNPDSYLVRLLLLTLMLASLILSSVIPEAFGEQSVLFACMFVAIQLGRTTAVILCLHGHRLQMNFVRIFFWELLASICWIVGAVIGGNARNIIWTVGVAFDYISPWSGYYTPGLGRSATNDWTIHGGHLSERCSLFIILALGESIVVTGEGFLHVLHNPAGVGTFMVAFVGATAMWWIYFHSASDEATEFIENSDDPGEMGRLAYTYIHVLMVGGIILSAVADRISMEDPYLIPAHENKMVEVAVMIGGPTLFVFGHALFRMTFCNCFPRAHVATVVVLLCLTPMAIHVPIWITALTTTSLLLILSFYESYWRCMIVHHHTQAID</sequence>
<feature type="transmembrane region" description="Helical" evidence="2">
    <location>
        <begin position="302"/>
        <end position="325"/>
    </location>
</feature>
<dbReference type="Proteomes" id="UP001479436">
    <property type="component" value="Unassembled WGS sequence"/>
</dbReference>
<feature type="transmembrane region" description="Helical" evidence="2">
    <location>
        <begin position="331"/>
        <end position="351"/>
    </location>
</feature>
<dbReference type="InterPro" id="IPR010640">
    <property type="entry name" value="Low_temperature_requirement_A"/>
</dbReference>
<dbReference type="PANTHER" id="PTHR36840">
    <property type="entry name" value="BLL5714 PROTEIN"/>
    <property type="match status" value="1"/>
</dbReference>
<protein>
    <recommendedName>
        <fullName evidence="5">Low temperature requirement A</fullName>
    </recommendedName>
</protein>
<evidence type="ECO:0000256" key="2">
    <source>
        <dbReference type="SAM" id="Phobius"/>
    </source>
</evidence>
<evidence type="ECO:0008006" key="5">
    <source>
        <dbReference type="Google" id="ProtNLM"/>
    </source>
</evidence>
<name>A0ABR2WI56_9FUNG</name>